<dbReference type="InterPro" id="IPR036515">
    <property type="entry name" value="Transposase_17_sf"/>
</dbReference>
<dbReference type="GO" id="GO:0004803">
    <property type="term" value="F:transposase activity"/>
    <property type="evidence" value="ECO:0007669"/>
    <property type="project" value="InterPro"/>
</dbReference>
<name>X1FPH4_9ZZZZ</name>
<evidence type="ECO:0000313" key="1">
    <source>
        <dbReference type="EMBL" id="GAH22668.1"/>
    </source>
</evidence>
<reference evidence="1" key="1">
    <citation type="journal article" date="2014" name="Front. Microbiol.">
        <title>High frequency of phylogenetically diverse reductive dehalogenase-homologous genes in deep subseafloor sedimentary metagenomes.</title>
        <authorList>
            <person name="Kawai M."/>
            <person name="Futagami T."/>
            <person name="Toyoda A."/>
            <person name="Takaki Y."/>
            <person name="Nishi S."/>
            <person name="Hori S."/>
            <person name="Arai W."/>
            <person name="Tsubouchi T."/>
            <person name="Morono Y."/>
            <person name="Uchiyama I."/>
            <person name="Ito T."/>
            <person name="Fujiyama A."/>
            <person name="Inagaki F."/>
            <person name="Takami H."/>
        </authorList>
    </citation>
    <scope>NUCLEOTIDE SEQUENCE</scope>
    <source>
        <strain evidence="1">Expedition CK06-06</strain>
    </source>
</reference>
<gene>
    <name evidence="1" type="ORF">S01H4_66338</name>
</gene>
<proteinExistence type="predicted"/>
<dbReference type="GO" id="GO:0003677">
    <property type="term" value="F:DNA binding"/>
    <property type="evidence" value="ECO:0007669"/>
    <property type="project" value="InterPro"/>
</dbReference>
<dbReference type="EMBL" id="BART01041039">
    <property type="protein sequence ID" value="GAH22668.1"/>
    <property type="molecule type" value="Genomic_DNA"/>
</dbReference>
<evidence type="ECO:0008006" key="2">
    <source>
        <dbReference type="Google" id="ProtNLM"/>
    </source>
</evidence>
<comment type="caution">
    <text evidence="1">The sequence shown here is derived from an EMBL/GenBank/DDBJ whole genome shotgun (WGS) entry which is preliminary data.</text>
</comment>
<feature type="non-terminal residue" evidence="1">
    <location>
        <position position="1"/>
    </location>
</feature>
<dbReference type="AlphaFoldDB" id="X1FPH4"/>
<accession>X1FPH4</accession>
<organism evidence="1">
    <name type="scientific">marine sediment metagenome</name>
    <dbReference type="NCBI Taxonomy" id="412755"/>
    <lineage>
        <taxon>unclassified sequences</taxon>
        <taxon>metagenomes</taxon>
        <taxon>ecological metagenomes</taxon>
    </lineage>
</organism>
<dbReference type="GO" id="GO:0006313">
    <property type="term" value="P:DNA transposition"/>
    <property type="evidence" value="ECO:0007669"/>
    <property type="project" value="InterPro"/>
</dbReference>
<dbReference type="Gene3D" id="3.30.70.1290">
    <property type="entry name" value="Transposase IS200-like"/>
    <property type="match status" value="1"/>
</dbReference>
<sequence>HLIRDEYDFEKHVDYMHYNPAKHGYVEFVKDWPYSTFHKFVRWGLLPVDWGHGVVEDDGMYGE</sequence>
<protein>
    <recommendedName>
        <fullName evidence="2">Transposase IS200-like domain-containing protein</fullName>
    </recommendedName>
</protein>